<evidence type="ECO:0000256" key="3">
    <source>
        <dbReference type="ARBA" id="ARBA00022692"/>
    </source>
</evidence>
<dbReference type="EMBL" id="OU963922">
    <property type="protein sequence ID" value="CAH0404412.1"/>
    <property type="molecule type" value="Genomic_DNA"/>
</dbReference>
<evidence type="ECO:0000256" key="2">
    <source>
        <dbReference type="ARBA" id="ARBA00006618"/>
    </source>
</evidence>
<protein>
    <submittedName>
        <fullName evidence="11">Uncharacterized protein</fullName>
    </submittedName>
</protein>
<evidence type="ECO:0000256" key="5">
    <source>
        <dbReference type="ARBA" id="ARBA00022989"/>
    </source>
</evidence>
<dbReference type="Pfam" id="PF13965">
    <property type="entry name" value="SID-1_RNA_chan"/>
    <property type="match status" value="1"/>
</dbReference>
<feature type="transmembrane region" description="Helical" evidence="9">
    <location>
        <begin position="791"/>
        <end position="812"/>
    </location>
</feature>
<feature type="transmembrane region" description="Helical" evidence="9">
    <location>
        <begin position="655"/>
        <end position="673"/>
    </location>
</feature>
<feature type="region of interest" description="Disordered" evidence="8">
    <location>
        <begin position="423"/>
        <end position="472"/>
    </location>
</feature>
<sequence>MKMIVAVLLWFSVILGYPVFAQQTKDKIIFHYNNTYRYNVPYTMNINRNTEYIMEFGGDSEEEAYYTPARVTVASDFANSTYPLFITARQQKGVFSWQLPMLVQTPDSLEQFTNISRTLCPHNNLFSEDMDTCDISSVNTPIVHLTSSSPDDIRVTIVVETVQDFYINLNSVTNLTSTPSQPKYYFYPFDQGPNGMMDLTTQKLKRKHMCNEKLEENDERALRSYWNRYHLDGDWLWKPKSVIVMIESEDDICAVVSIQNFSCPVFDNERDILYDGYYLTMTRRGGITLTQDTFPVGFYIVFIVKTSDDDCSDVTVNSTLPKMATYLGWGEEKVVYVPTNDGRVKQFSFKIIETISYREYAIAAGAVLAFFCCFYIAYLVVVLCQWKTSWSRLVDETSATEEGRHSPEDGDTTKVRRRRVINASGSGESSRSHHANGSFTQSQTNSQPTVESSSASDTESDYSTLDDANPDKEPYRLGGKLCVANLARCPPRVLSNRSNMYLWNVLTVMVFYTLPVIQLVITYQRLLNQSGNQDLCYFNFLCAHPLMFLSDFNHVYSNLGYVLLGLLFLMQVWRRHKNHREKTPAQKELGIPQHFGLMYAMGVALVSEGILSAAYHVCPNSMNFQFDTSFMYVTSVLCMVKIYQSRHPDINARAHATFGVLALIIFIGLMGVLNANFFFWIFFTVLHLVTCLVMTFQIYYLGRFRLDARLVSRAARELLAAPLAAVTPTHCGRCVLLALANLANWAVAAYGLSQHSRDFASHLLLVLMSNLFLYTLFYIVMKLLHRESIRWYSWVFIVLTYSTWFGSSYFYLDQSTNWALSPAQSRQSNRPCSLLRLYDMHDVWHFLSAVAMFVSLNMYLTIDDNLSSVPRDQIMVF</sequence>
<feature type="chain" id="PRO_5045201503" evidence="10">
    <location>
        <begin position="17"/>
        <end position="877"/>
    </location>
</feature>
<accession>A0ABN8B7K6</accession>
<comment type="subcellular location">
    <subcellularLocation>
        <location evidence="1">Membrane</location>
        <topology evidence="1">Multi-pass membrane protein</topology>
    </subcellularLocation>
</comment>
<feature type="compositionally biased region" description="Basic and acidic residues" evidence="8">
    <location>
        <begin position="401"/>
        <end position="414"/>
    </location>
</feature>
<dbReference type="InterPro" id="IPR025958">
    <property type="entry name" value="SID1_TM_fam"/>
</dbReference>
<keyword evidence="12" id="KW-1185">Reference proteome</keyword>
<evidence type="ECO:0000256" key="8">
    <source>
        <dbReference type="SAM" id="MobiDB-lite"/>
    </source>
</evidence>
<evidence type="ECO:0000256" key="7">
    <source>
        <dbReference type="ARBA" id="ARBA00023180"/>
    </source>
</evidence>
<feature type="transmembrane region" description="Helical" evidence="9">
    <location>
        <begin position="594"/>
        <end position="617"/>
    </location>
</feature>
<feature type="transmembrane region" description="Helical" evidence="9">
    <location>
        <begin position="679"/>
        <end position="702"/>
    </location>
</feature>
<proteinExistence type="inferred from homology"/>
<dbReference type="Proteomes" id="UP001153292">
    <property type="component" value="Chromosome 29"/>
</dbReference>
<evidence type="ECO:0000313" key="11">
    <source>
        <dbReference type="EMBL" id="CAH0404412.1"/>
    </source>
</evidence>
<gene>
    <name evidence="11" type="ORF">CHILSU_LOCUS7741</name>
</gene>
<dbReference type="PANTHER" id="PTHR12185">
    <property type="entry name" value="SID1 TRANSMEMBRANE FAMILY MEMEBER"/>
    <property type="match status" value="1"/>
</dbReference>
<dbReference type="PANTHER" id="PTHR12185:SF14">
    <property type="entry name" value="CHOLESTEROL UPTAKE PROTEIN 1"/>
    <property type="match status" value="1"/>
</dbReference>
<feature type="signal peptide" evidence="10">
    <location>
        <begin position="1"/>
        <end position="16"/>
    </location>
</feature>
<feature type="region of interest" description="Disordered" evidence="8">
    <location>
        <begin position="397"/>
        <end position="416"/>
    </location>
</feature>
<keyword evidence="5 9" id="KW-1133">Transmembrane helix</keyword>
<evidence type="ECO:0000256" key="6">
    <source>
        <dbReference type="ARBA" id="ARBA00023136"/>
    </source>
</evidence>
<keyword evidence="4 10" id="KW-0732">Signal</keyword>
<feature type="transmembrane region" description="Helical" evidence="9">
    <location>
        <begin position="759"/>
        <end position="779"/>
    </location>
</feature>
<feature type="transmembrane region" description="Helical" evidence="9">
    <location>
        <begin position="360"/>
        <end position="383"/>
    </location>
</feature>
<evidence type="ECO:0000256" key="10">
    <source>
        <dbReference type="SAM" id="SignalP"/>
    </source>
</evidence>
<feature type="compositionally biased region" description="Low complexity" evidence="8">
    <location>
        <begin position="451"/>
        <end position="463"/>
    </location>
</feature>
<organism evidence="11 12">
    <name type="scientific">Chilo suppressalis</name>
    <name type="common">Asiatic rice borer moth</name>
    <dbReference type="NCBI Taxonomy" id="168631"/>
    <lineage>
        <taxon>Eukaryota</taxon>
        <taxon>Metazoa</taxon>
        <taxon>Ecdysozoa</taxon>
        <taxon>Arthropoda</taxon>
        <taxon>Hexapoda</taxon>
        <taxon>Insecta</taxon>
        <taxon>Pterygota</taxon>
        <taxon>Neoptera</taxon>
        <taxon>Endopterygota</taxon>
        <taxon>Lepidoptera</taxon>
        <taxon>Glossata</taxon>
        <taxon>Ditrysia</taxon>
        <taxon>Pyraloidea</taxon>
        <taxon>Crambidae</taxon>
        <taxon>Crambinae</taxon>
        <taxon>Chilo</taxon>
    </lineage>
</organism>
<feature type="transmembrane region" description="Helical" evidence="9">
    <location>
        <begin position="501"/>
        <end position="521"/>
    </location>
</feature>
<keyword evidence="7" id="KW-0325">Glycoprotein</keyword>
<feature type="transmembrane region" description="Helical" evidence="9">
    <location>
        <begin position="555"/>
        <end position="573"/>
    </location>
</feature>
<keyword evidence="3 9" id="KW-0812">Transmembrane</keyword>
<reference evidence="11" key="1">
    <citation type="submission" date="2021-12" db="EMBL/GenBank/DDBJ databases">
        <authorList>
            <person name="King R."/>
        </authorList>
    </citation>
    <scope>NUCLEOTIDE SEQUENCE</scope>
</reference>
<feature type="compositionally biased region" description="Polar residues" evidence="8">
    <location>
        <begin position="423"/>
        <end position="450"/>
    </location>
</feature>
<evidence type="ECO:0000256" key="9">
    <source>
        <dbReference type="SAM" id="Phobius"/>
    </source>
</evidence>
<name>A0ABN8B7K6_CHISP</name>
<evidence type="ECO:0000256" key="1">
    <source>
        <dbReference type="ARBA" id="ARBA00004141"/>
    </source>
</evidence>
<comment type="similarity">
    <text evidence="2">Belongs to the SID1 family.</text>
</comment>
<evidence type="ECO:0000256" key="4">
    <source>
        <dbReference type="ARBA" id="ARBA00022729"/>
    </source>
</evidence>
<feature type="transmembrane region" description="Helical" evidence="9">
    <location>
        <begin position="843"/>
        <end position="862"/>
    </location>
</feature>
<evidence type="ECO:0000313" key="12">
    <source>
        <dbReference type="Proteomes" id="UP001153292"/>
    </source>
</evidence>
<keyword evidence="6 9" id="KW-0472">Membrane</keyword>